<evidence type="ECO:0000313" key="4">
    <source>
        <dbReference type="Proteomes" id="UP000663832"/>
    </source>
</evidence>
<dbReference type="AlphaFoldDB" id="A0A815E1L8"/>
<dbReference type="EMBL" id="CAJNOM010000270">
    <property type="protein sequence ID" value="CAF1305559.1"/>
    <property type="molecule type" value="Genomic_DNA"/>
</dbReference>
<dbReference type="Proteomes" id="UP000663832">
    <property type="component" value="Unassembled WGS sequence"/>
</dbReference>
<dbReference type="Proteomes" id="UP000663877">
    <property type="component" value="Unassembled WGS sequence"/>
</dbReference>
<reference evidence="3" key="1">
    <citation type="submission" date="2021-02" db="EMBL/GenBank/DDBJ databases">
        <authorList>
            <person name="Nowell W R."/>
        </authorList>
    </citation>
    <scope>NUCLEOTIDE SEQUENCE</scope>
</reference>
<protein>
    <submittedName>
        <fullName evidence="3">Uncharacterized protein</fullName>
    </submittedName>
</protein>
<feature type="region of interest" description="Disordered" evidence="1">
    <location>
        <begin position="1"/>
        <end position="24"/>
    </location>
</feature>
<name>A0A815E1L8_9BILA</name>
<sequence>MFEMNEQEQNYEQSNSTTSLHNADQYHYPVATTSSSVDYSPSTQTFVLSSSTTVFQSLLSPQENQNNFSEQ</sequence>
<evidence type="ECO:0000313" key="2">
    <source>
        <dbReference type="EMBL" id="CAF1115841.1"/>
    </source>
</evidence>
<proteinExistence type="predicted"/>
<comment type="caution">
    <text evidence="3">The sequence shown here is derived from an EMBL/GenBank/DDBJ whole genome shotgun (WGS) entry which is preliminary data.</text>
</comment>
<dbReference type="EMBL" id="CAJNOI010000137">
    <property type="protein sequence ID" value="CAF1115841.1"/>
    <property type="molecule type" value="Genomic_DNA"/>
</dbReference>
<organism evidence="3 4">
    <name type="scientific">Adineta steineri</name>
    <dbReference type="NCBI Taxonomy" id="433720"/>
    <lineage>
        <taxon>Eukaryota</taxon>
        <taxon>Metazoa</taxon>
        <taxon>Spiralia</taxon>
        <taxon>Gnathifera</taxon>
        <taxon>Rotifera</taxon>
        <taxon>Eurotatoria</taxon>
        <taxon>Bdelloidea</taxon>
        <taxon>Adinetida</taxon>
        <taxon>Adinetidae</taxon>
        <taxon>Adineta</taxon>
    </lineage>
</organism>
<feature type="compositionally biased region" description="Polar residues" evidence="1">
    <location>
        <begin position="7"/>
        <end position="22"/>
    </location>
</feature>
<gene>
    <name evidence="2" type="ORF">BJG266_LOCUS22172</name>
    <name evidence="3" type="ORF">QVE165_LOCUS31493</name>
</gene>
<accession>A0A815E1L8</accession>
<evidence type="ECO:0000313" key="3">
    <source>
        <dbReference type="EMBL" id="CAF1305559.1"/>
    </source>
</evidence>
<keyword evidence="4" id="KW-1185">Reference proteome</keyword>
<evidence type="ECO:0000256" key="1">
    <source>
        <dbReference type="SAM" id="MobiDB-lite"/>
    </source>
</evidence>